<dbReference type="CDD" id="cd13889">
    <property type="entry name" value="CuRO_3_BOD"/>
    <property type="match status" value="1"/>
</dbReference>
<dbReference type="SUPFAM" id="SSF49503">
    <property type="entry name" value="Cupredoxins"/>
    <property type="match status" value="3"/>
</dbReference>
<organism evidence="3 4">
    <name type="scientific">Pseudomonas cavernicola</name>
    <dbReference type="NCBI Taxonomy" id="2320866"/>
    <lineage>
        <taxon>Bacteria</taxon>
        <taxon>Pseudomonadati</taxon>
        <taxon>Pseudomonadota</taxon>
        <taxon>Gammaproteobacteria</taxon>
        <taxon>Pseudomonadales</taxon>
        <taxon>Pseudomonadaceae</taxon>
        <taxon>Pseudomonas</taxon>
    </lineage>
</organism>
<evidence type="ECO:0000259" key="2">
    <source>
        <dbReference type="Pfam" id="PF07731"/>
    </source>
</evidence>
<dbReference type="GO" id="GO:0005507">
    <property type="term" value="F:copper ion binding"/>
    <property type="evidence" value="ECO:0007669"/>
    <property type="project" value="InterPro"/>
</dbReference>
<dbReference type="PROSITE" id="PS00080">
    <property type="entry name" value="MULTICOPPER_OXIDASE2"/>
    <property type="match status" value="1"/>
</dbReference>
<dbReference type="AlphaFoldDB" id="A0A418X8P5"/>
<dbReference type="EMBL" id="QYUR01000008">
    <property type="protein sequence ID" value="RJG08866.1"/>
    <property type="molecule type" value="Genomic_DNA"/>
</dbReference>
<protein>
    <submittedName>
        <fullName evidence="3">Bilirubin oxidase</fullName>
    </submittedName>
</protein>
<dbReference type="InterPro" id="IPR045087">
    <property type="entry name" value="Cu-oxidase_fam"/>
</dbReference>
<dbReference type="OrthoDB" id="9757546at2"/>
<dbReference type="GO" id="GO:0016491">
    <property type="term" value="F:oxidoreductase activity"/>
    <property type="evidence" value="ECO:0007669"/>
    <property type="project" value="InterPro"/>
</dbReference>
<feature type="domain" description="Plastocyanin-like" evidence="2">
    <location>
        <begin position="504"/>
        <end position="622"/>
    </location>
</feature>
<evidence type="ECO:0000313" key="3">
    <source>
        <dbReference type="EMBL" id="RJG08866.1"/>
    </source>
</evidence>
<gene>
    <name evidence="3" type="ORF">D3879_23735</name>
</gene>
<dbReference type="InterPro" id="IPR002355">
    <property type="entry name" value="Cu_oxidase_Cu_BS"/>
</dbReference>
<keyword evidence="4" id="KW-1185">Reference proteome</keyword>
<proteinExistence type="predicted"/>
<dbReference type="InterPro" id="IPR008972">
    <property type="entry name" value="Cupredoxin"/>
</dbReference>
<sequence>MKAKLLAHWKGKLQAGSWGISIQANGWKPLSPAPLDEPDGAGRRAFLKLGAAALAVPLLLSARPSASKDGEPETPLPVFPPSPPTKPWQVFLPNAITPLAPVDPLTPPPSVTANIAGGEECGRATHQRYAELLDALGVTPTVYELNAVERPDWEFHPDYPKQPVWVFESDTPDKTQFSPVFFARYGQPILCRVRNRLPQDHTGFGTPEVSVHLHNLHTPSESDGFPGDYFSPDKAGPTLSAPGKWKDHFYPNVYAGYDQQKTRLGDPNEALGTLWFHDHTLDFTAPNTVRGLFGFYLLFDNLDSGDEGPQSSGLRLPSHPYDYTLSFGDRRFDANKRLFFDEFNPEGVLGDKVIVNGKIEPVLRVARRKYRLRLLNIGPSRNYELYLTRAGVVQRFTHIANDGNLLPAPLLYQTRVRIGVAERADIVVDFSSYPLGTELFIVNRLVQDTTRKPGDVVAPGTQLLKIIVDRTAADVSMVPSALRPLPDIPSPAEIAALPVRRWEFDRKNGLWQINQRLVDVKTPRAKIKKGSAEVWELVNDSGGWTHPIHIHFEEGRILSKTVDGVNVPVPLHERGRKDVFVLGPNTTLRVFLRFRDFIGKYVMHCHNMIHEDHAMMLRWDIEDD</sequence>
<dbReference type="PANTHER" id="PTHR48267:SF1">
    <property type="entry name" value="BILIRUBIN OXIDASE"/>
    <property type="match status" value="1"/>
</dbReference>
<reference evidence="3 4" key="1">
    <citation type="submission" date="2018-09" db="EMBL/GenBank/DDBJ databases">
        <authorList>
            <person name="Zhu H."/>
        </authorList>
    </citation>
    <scope>NUCLEOTIDE SEQUENCE [LARGE SCALE GENOMIC DNA]</scope>
    <source>
        <strain evidence="3 4">K1S02-6</strain>
    </source>
</reference>
<dbReference type="PANTHER" id="PTHR48267">
    <property type="entry name" value="CUPREDOXIN SUPERFAMILY PROTEIN"/>
    <property type="match status" value="1"/>
</dbReference>
<dbReference type="Gene3D" id="2.60.40.420">
    <property type="entry name" value="Cupredoxins - blue copper proteins"/>
    <property type="match status" value="3"/>
</dbReference>
<dbReference type="Proteomes" id="UP000284021">
    <property type="component" value="Unassembled WGS sequence"/>
</dbReference>
<dbReference type="Pfam" id="PF07731">
    <property type="entry name" value="Cu-oxidase_2"/>
    <property type="match status" value="1"/>
</dbReference>
<evidence type="ECO:0000313" key="4">
    <source>
        <dbReference type="Proteomes" id="UP000284021"/>
    </source>
</evidence>
<dbReference type="RefSeq" id="WP_119956665.1">
    <property type="nucleotide sequence ID" value="NZ_QYUR01000008.1"/>
</dbReference>
<evidence type="ECO:0000256" key="1">
    <source>
        <dbReference type="ARBA" id="ARBA00022723"/>
    </source>
</evidence>
<keyword evidence="1" id="KW-0479">Metal-binding</keyword>
<comment type="caution">
    <text evidence="3">The sequence shown here is derived from an EMBL/GenBank/DDBJ whole genome shotgun (WGS) entry which is preliminary data.</text>
</comment>
<accession>A0A418X8P5</accession>
<dbReference type="InterPro" id="IPR011706">
    <property type="entry name" value="Cu-oxidase_C"/>
</dbReference>
<name>A0A418X8P5_9PSED</name>